<sequence>MTQKLGIDFGFTMKACFVCGSMRHLIQDYTFYEDKMAKKSVLPDNVGKRTGHKESKPVWNNVQIINHQNKFASAAVFTRFGRIPVSVAKPKAAASTSAAKPVNTAVAKKSVHFSNSKSTFHKSHSPIRRSFYNTIAHSRSNSIERVSTVRSKAVSAVKGNEVPVVKASAGCVWRPRVNEIDHSKDNMWICTRVDYGHPQQALKNKGIVDSGCSRHMTRNKAYLVDYQKINDGGFVALVQIELASVDEFAQSFKWFHELFLVPKILSMDDILYSCLIEYPKHFAMTARI</sequence>
<accession>A0A6L2J847</accession>
<dbReference type="EMBL" id="BKCJ010000398">
    <property type="protein sequence ID" value="GEU32840.1"/>
    <property type="molecule type" value="Genomic_DNA"/>
</dbReference>
<organism evidence="1">
    <name type="scientific">Tanacetum cinerariifolium</name>
    <name type="common">Dalmatian daisy</name>
    <name type="synonym">Chrysanthemum cinerariifolium</name>
    <dbReference type="NCBI Taxonomy" id="118510"/>
    <lineage>
        <taxon>Eukaryota</taxon>
        <taxon>Viridiplantae</taxon>
        <taxon>Streptophyta</taxon>
        <taxon>Embryophyta</taxon>
        <taxon>Tracheophyta</taxon>
        <taxon>Spermatophyta</taxon>
        <taxon>Magnoliopsida</taxon>
        <taxon>eudicotyledons</taxon>
        <taxon>Gunneridae</taxon>
        <taxon>Pentapetalae</taxon>
        <taxon>asterids</taxon>
        <taxon>campanulids</taxon>
        <taxon>Asterales</taxon>
        <taxon>Asteraceae</taxon>
        <taxon>Asteroideae</taxon>
        <taxon>Anthemideae</taxon>
        <taxon>Anthemidinae</taxon>
        <taxon>Tanacetum</taxon>
    </lineage>
</organism>
<dbReference type="AlphaFoldDB" id="A0A6L2J847"/>
<comment type="caution">
    <text evidence="1">The sequence shown here is derived from an EMBL/GenBank/DDBJ whole genome shotgun (WGS) entry which is preliminary data.</text>
</comment>
<protein>
    <submittedName>
        <fullName evidence="1">Uncharacterized protein</fullName>
    </submittedName>
</protein>
<reference evidence="1" key="1">
    <citation type="journal article" date="2019" name="Sci. Rep.">
        <title>Draft genome of Tanacetum cinerariifolium, the natural source of mosquito coil.</title>
        <authorList>
            <person name="Yamashiro T."/>
            <person name="Shiraishi A."/>
            <person name="Satake H."/>
            <person name="Nakayama K."/>
        </authorList>
    </citation>
    <scope>NUCLEOTIDE SEQUENCE</scope>
</reference>
<proteinExistence type="predicted"/>
<evidence type="ECO:0000313" key="1">
    <source>
        <dbReference type="EMBL" id="GEU32840.1"/>
    </source>
</evidence>
<name>A0A6L2J847_TANCI</name>
<gene>
    <name evidence="1" type="ORF">Tci_004818</name>
</gene>